<dbReference type="RefSeq" id="XP_007773216.1">
    <property type="nucleotide sequence ID" value="XM_007775026.1"/>
</dbReference>
<accession>A0A5M3MCF1</accession>
<dbReference type="PANTHER" id="PTHR21340:SF0">
    <property type="entry name" value="BIS(5'-NUCLEOSYL)-TETRAPHOSPHATASE [ASYMMETRICAL]"/>
    <property type="match status" value="1"/>
</dbReference>
<feature type="compositionally biased region" description="Pro residues" evidence="2">
    <location>
        <begin position="173"/>
        <end position="192"/>
    </location>
</feature>
<dbReference type="GO" id="GO:0006754">
    <property type="term" value="P:ATP biosynthetic process"/>
    <property type="evidence" value="ECO:0007669"/>
    <property type="project" value="TreeGrafter"/>
</dbReference>
<dbReference type="PANTHER" id="PTHR21340">
    <property type="entry name" value="DIADENOSINE 5,5-P1,P4-TETRAPHOSPHATE PYROPHOSPHOHYDROLASE MUTT"/>
    <property type="match status" value="1"/>
</dbReference>
<dbReference type="GO" id="GO:0006167">
    <property type="term" value="P:AMP biosynthetic process"/>
    <property type="evidence" value="ECO:0007669"/>
    <property type="project" value="TreeGrafter"/>
</dbReference>
<proteinExistence type="predicted"/>
<evidence type="ECO:0000256" key="1">
    <source>
        <dbReference type="ARBA" id="ARBA00022801"/>
    </source>
</evidence>
<evidence type="ECO:0000313" key="5">
    <source>
        <dbReference type="Proteomes" id="UP000053558"/>
    </source>
</evidence>
<name>A0A5M3MCF1_CONPW</name>
<gene>
    <name evidence="4" type="ORF">CONPUDRAFT_168630</name>
</gene>
<dbReference type="AlphaFoldDB" id="A0A5M3MCF1"/>
<keyword evidence="1" id="KW-0378">Hydrolase</keyword>
<feature type="region of interest" description="Disordered" evidence="2">
    <location>
        <begin position="76"/>
        <end position="116"/>
    </location>
</feature>
<dbReference type="Proteomes" id="UP000053558">
    <property type="component" value="Unassembled WGS sequence"/>
</dbReference>
<sequence length="350" mass="36966">MASSDYAKNAHLVVTLGALAFATLCVATYGAPWRRPFPSKSRAKSKPGLPASQYSSTHFVVSAGAIAFAFSPATPSVPPSSASSSSSTSSPTSPTTSTSHLPLPKQEQKQKQRPTHVVLVHHARKDEWLFAKGRRDEREDPRDTAVREVREETGFRCRIRPVTMRTRATIPVPIPIPAPLHSPPSPAAPGPPRAGDDKGVMGRLASAASSSTSVLATAGTSPTVVGGVPLHQPDVPRVARDCVEPFSLTIRPQQGGSVKLVYWFIGEVIPDGVAPLLPGGADGGACSGSETSSDADGAKRRAMASHADAEGFGRAALFPIEEALERLTFEGDRELLKSAVRVLEEEESLD</sequence>
<dbReference type="SUPFAM" id="SSF55811">
    <property type="entry name" value="Nudix"/>
    <property type="match status" value="1"/>
</dbReference>
<dbReference type="GO" id="GO:0004081">
    <property type="term" value="F:bis(5'-nucleosyl)-tetraphosphatase (asymmetrical) activity"/>
    <property type="evidence" value="ECO:0007669"/>
    <property type="project" value="TreeGrafter"/>
</dbReference>
<reference evidence="5" key="1">
    <citation type="journal article" date="2012" name="Science">
        <title>The Paleozoic origin of enzymatic lignin decomposition reconstructed from 31 fungal genomes.</title>
        <authorList>
            <person name="Floudas D."/>
            <person name="Binder M."/>
            <person name="Riley R."/>
            <person name="Barry K."/>
            <person name="Blanchette R.A."/>
            <person name="Henrissat B."/>
            <person name="Martinez A.T."/>
            <person name="Otillar R."/>
            <person name="Spatafora J.W."/>
            <person name="Yadav J.S."/>
            <person name="Aerts A."/>
            <person name="Benoit I."/>
            <person name="Boyd A."/>
            <person name="Carlson A."/>
            <person name="Copeland A."/>
            <person name="Coutinho P.M."/>
            <person name="de Vries R.P."/>
            <person name="Ferreira P."/>
            <person name="Findley K."/>
            <person name="Foster B."/>
            <person name="Gaskell J."/>
            <person name="Glotzer D."/>
            <person name="Gorecki P."/>
            <person name="Heitman J."/>
            <person name="Hesse C."/>
            <person name="Hori C."/>
            <person name="Igarashi K."/>
            <person name="Jurgens J.A."/>
            <person name="Kallen N."/>
            <person name="Kersten P."/>
            <person name="Kohler A."/>
            <person name="Kuees U."/>
            <person name="Kumar T.K.A."/>
            <person name="Kuo A."/>
            <person name="LaButti K."/>
            <person name="Larrondo L.F."/>
            <person name="Lindquist E."/>
            <person name="Ling A."/>
            <person name="Lombard V."/>
            <person name="Lucas S."/>
            <person name="Lundell T."/>
            <person name="Martin R."/>
            <person name="McLaughlin D.J."/>
            <person name="Morgenstern I."/>
            <person name="Morin E."/>
            <person name="Murat C."/>
            <person name="Nagy L.G."/>
            <person name="Nolan M."/>
            <person name="Ohm R.A."/>
            <person name="Patyshakuliyeva A."/>
            <person name="Rokas A."/>
            <person name="Ruiz-Duenas F.J."/>
            <person name="Sabat G."/>
            <person name="Salamov A."/>
            <person name="Samejima M."/>
            <person name="Schmutz J."/>
            <person name="Slot J.C."/>
            <person name="St John F."/>
            <person name="Stenlid J."/>
            <person name="Sun H."/>
            <person name="Sun S."/>
            <person name="Syed K."/>
            <person name="Tsang A."/>
            <person name="Wiebenga A."/>
            <person name="Young D."/>
            <person name="Pisabarro A."/>
            <person name="Eastwood D.C."/>
            <person name="Martin F."/>
            <person name="Cullen D."/>
            <person name="Grigoriev I.V."/>
            <person name="Hibbett D.S."/>
        </authorList>
    </citation>
    <scope>NUCLEOTIDE SEQUENCE [LARGE SCALE GENOMIC DNA]</scope>
    <source>
        <strain evidence="5">RWD-64-598 SS2</strain>
    </source>
</reference>
<protein>
    <recommendedName>
        <fullName evidence="3">Nudix hydrolase domain-containing protein</fullName>
    </recommendedName>
</protein>
<dbReference type="GeneID" id="19206042"/>
<evidence type="ECO:0000313" key="4">
    <source>
        <dbReference type="EMBL" id="EIW76899.1"/>
    </source>
</evidence>
<evidence type="ECO:0000259" key="3">
    <source>
        <dbReference type="Pfam" id="PF00293"/>
    </source>
</evidence>
<dbReference type="Gene3D" id="3.90.79.10">
    <property type="entry name" value="Nucleoside Triphosphate Pyrophosphohydrolase"/>
    <property type="match status" value="1"/>
</dbReference>
<feature type="region of interest" description="Disordered" evidence="2">
    <location>
        <begin position="173"/>
        <end position="200"/>
    </location>
</feature>
<dbReference type="InterPro" id="IPR015797">
    <property type="entry name" value="NUDIX_hydrolase-like_dom_sf"/>
</dbReference>
<dbReference type="InterPro" id="IPR051325">
    <property type="entry name" value="Nudix_hydrolase_domain"/>
</dbReference>
<dbReference type="OrthoDB" id="10259236at2759"/>
<dbReference type="Pfam" id="PF00293">
    <property type="entry name" value="NUDIX"/>
    <property type="match status" value="1"/>
</dbReference>
<keyword evidence="5" id="KW-1185">Reference proteome</keyword>
<dbReference type="KEGG" id="cput:CONPUDRAFT_168630"/>
<evidence type="ECO:0000256" key="2">
    <source>
        <dbReference type="SAM" id="MobiDB-lite"/>
    </source>
</evidence>
<dbReference type="EMBL" id="JH711585">
    <property type="protein sequence ID" value="EIW76899.1"/>
    <property type="molecule type" value="Genomic_DNA"/>
</dbReference>
<dbReference type="InterPro" id="IPR000086">
    <property type="entry name" value="NUDIX_hydrolase_dom"/>
</dbReference>
<dbReference type="OMA" id="ESSHFRH"/>
<organism evidence="4 5">
    <name type="scientific">Coniophora puteana (strain RWD-64-598)</name>
    <name type="common">Brown rot fungus</name>
    <dbReference type="NCBI Taxonomy" id="741705"/>
    <lineage>
        <taxon>Eukaryota</taxon>
        <taxon>Fungi</taxon>
        <taxon>Dikarya</taxon>
        <taxon>Basidiomycota</taxon>
        <taxon>Agaricomycotina</taxon>
        <taxon>Agaricomycetes</taxon>
        <taxon>Agaricomycetidae</taxon>
        <taxon>Boletales</taxon>
        <taxon>Coniophorineae</taxon>
        <taxon>Coniophoraceae</taxon>
        <taxon>Coniophora</taxon>
    </lineage>
</organism>
<dbReference type="InterPro" id="IPR020084">
    <property type="entry name" value="NUDIX_hydrolase_CS"/>
</dbReference>
<feature type="compositionally biased region" description="Low complexity" evidence="2">
    <location>
        <begin position="76"/>
        <end position="99"/>
    </location>
</feature>
<comment type="caution">
    <text evidence="4">The sequence shown here is derived from an EMBL/GenBank/DDBJ whole genome shotgun (WGS) entry which is preliminary data.</text>
</comment>
<feature type="domain" description="Nudix hydrolase" evidence="3">
    <location>
        <begin position="113"/>
        <end position="167"/>
    </location>
</feature>
<dbReference type="PROSITE" id="PS00893">
    <property type="entry name" value="NUDIX_BOX"/>
    <property type="match status" value="1"/>
</dbReference>